<feature type="compositionally biased region" description="Low complexity" evidence="1">
    <location>
        <begin position="269"/>
        <end position="295"/>
    </location>
</feature>
<gene>
    <name evidence="3" type="ORF">ISP20_06305</name>
</gene>
<proteinExistence type="predicted"/>
<dbReference type="Proteomes" id="UP001430065">
    <property type="component" value="Unassembled WGS sequence"/>
</dbReference>
<protein>
    <recommendedName>
        <fullName evidence="5">Maltose operon substrate-binding protein MalM</fullName>
    </recommendedName>
</protein>
<feature type="signal peptide" evidence="2">
    <location>
        <begin position="1"/>
        <end position="24"/>
    </location>
</feature>
<organism evidence="3 4">
    <name type="scientific">Dyella kyungheensis</name>
    <dbReference type="NCBI Taxonomy" id="1242174"/>
    <lineage>
        <taxon>Bacteria</taxon>
        <taxon>Pseudomonadati</taxon>
        <taxon>Pseudomonadota</taxon>
        <taxon>Gammaproteobacteria</taxon>
        <taxon>Lysobacterales</taxon>
        <taxon>Rhodanobacteraceae</taxon>
        <taxon>Dyella</taxon>
    </lineage>
</organism>
<sequence>MRSRLITATALLALTVLVSGCHSVKDLVPPNFRAPETSDAGLKQAKDALQQATPCCTTFADFSYQDALPWQPKKFALGPGSMVVNLNGDRSYFLSFSLPRESQVPYRVAVKSELNGRWLRASYLFAPTVVVLDDAFQPIASKDVSLCEHMGWTDATTGAFGSVDITDKRARYLVLYSSAKQQSSSTYWEQSPAAFSAEAPVKMAAAGSFKVPHGPDGTVWIGMMDKTYQDAVNNAICAKPEQGNGVLSTLREAIPLPGLGNDAGKSDATKATPTPTPTNSSNNDTTPAANTSAKG</sequence>
<name>A0ABS2JPL4_9GAMM</name>
<dbReference type="EMBL" id="JADIKC010000003">
    <property type="protein sequence ID" value="MBM7120770.1"/>
    <property type="molecule type" value="Genomic_DNA"/>
</dbReference>
<accession>A0ABS2JPL4</accession>
<keyword evidence="2" id="KW-0732">Signal</keyword>
<keyword evidence="4" id="KW-1185">Reference proteome</keyword>
<dbReference type="PROSITE" id="PS51257">
    <property type="entry name" value="PROKAR_LIPOPROTEIN"/>
    <property type="match status" value="1"/>
</dbReference>
<reference evidence="3 4" key="1">
    <citation type="submission" date="2020-10" db="EMBL/GenBank/DDBJ databases">
        <title>Phylogeny of dyella-like bacteria.</title>
        <authorList>
            <person name="Fu J."/>
        </authorList>
    </citation>
    <scope>NUCLEOTIDE SEQUENCE [LARGE SCALE GENOMIC DNA]</scope>
    <source>
        <strain evidence="3 4">THG-B117</strain>
    </source>
</reference>
<evidence type="ECO:0000256" key="1">
    <source>
        <dbReference type="SAM" id="MobiDB-lite"/>
    </source>
</evidence>
<dbReference type="RefSeq" id="WP_204635216.1">
    <property type="nucleotide sequence ID" value="NZ_JADIKC010000003.1"/>
</dbReference>
<dbReference type="Pfam" id="PF07148">
    <property type="entry name" value="MalM"/>
    <property type="match status" value="1"/>
</dbReference>
<dbReference type="InterPro" id="IPR010794">
    <property type="entry name" value="MalM"/>
</dbReference>
<comment type="caution">
    <text evidence="3">The sequence shown here is derived from an EMBL/GenBank/DDBJ whole genome shotgun (WGS) entry which is preliminary data.</text>
</comment>
<evidence type="ECO:0008006" key="5">
    <source>
        <dbReference type="Google" id="ProtNLM"/>
    </source>
</evidence>
<feature type="region of interest" description="Disordered" evidence="1">
    <location>
        <begin position="255"/>
        <end position="295"/>
    </location>
</feature>
<evidence type="ECO:0000256" key="2">
    <source>
        <dbReference type="SAM" id="SignalP"/>
    </source>
</evidence>
<evidence type="ECO:0000313" key="4">
    <source>
        <dbReference type="Proteomes" id="UP001430065"/>
    </source>
</evidence>
<evidence type="ECO:0000313" key="3">
    <source>
        <dbReference type="EMBL" id="MBM7120770.1"/>
    </source>
</evidence>
<feature type="chain" id="PRO_5047407662" description="Maltose operon substrate-binding protein MalM" evidence="2">
    <location>
        <begin position="25"/>
        <end position="295"/>
    </location>
</feature>